<gene>
    <name evidence="1" type="ORF">TBIB3V08_LOCUS840</name>
</gene>
<reference evidence="1" key="1">
    <citation type="submission" date="2020-11" db="EMBL/GenBank/DDBJ databases">
        <authorList>
            <person name="Tran Van P."/>
        </authorList>
    </citation>
    <scope>NUCLEOTIDE SEQUENCE</scope>
</reference>
<proteinExistence type="predicted"/>
<dbReference type="AlphaFoldDB" id="A0A7R9HVY1"/>
<evidence type="ECO:0000313" key="1">
    <source>
        <dbReference type="EMBL" id="CAD7438245.1"/>
    </source>
</evidence>
<name>A0A7R9HVY1_9NEOP</name>
<sequence>MRTPKRFIKGNKRAIQIVFACHLVIRVSLICHTWSEGPLSQYDREVGAQIPVGTWGWGEGAGEGEPFGIGSATCHFTDTVPLKFASTGTKLNIIHGAKRGPK</sequence>
<accession>A0A7R9HVY1</accession>
<organism evidence="1">
    <name type="scientific">Timema bartmani</name>
    <dbReference type="NCBI Taxonomy" id="61472"/>
    <lineage>
        <taxon>Eukaryota</taxon>
        <taxon>Metazoa</taxon>
        <taxon>Ecdysozoa</taxon>
        <taxon>Arthropoda</taxon>
        <taxon>Hexapoda</taxon>
        <taxon>Insecta</taxon>
        <taxon>Pterygota</taxon>
        <taxon>Neoptera</taxon>
        <taxon>Polyneoptera</taxon>
        <taxon>Phasmatodea</taxon>
        <taxon>Timematodea</taxon>
        <taxon>Timematoidea</taxon>
        <taxon>Timematidae</taxon>
        <taxon>Timema</taxon>
    </lineage>
</organism>
<dbReference type="EMBL" id="OD564420">
    <property type="protein sequence ID" value="CAD7438245.1"/>
    <property type="molecule type" value="Genomic_DNA"/>
</dbReference>
<protein>
    <submittedName>
        <fullName evidence="1">Uncharacterized protein</fullName>
    </submittedName>
</protein>